<comment type="caution">
    <text evidence="2">The sequence shown here is derived from an EMBL/GenBank/DDBJ whole genome shotgun (WGS) entry which is preliminary data.</text>
</comment>
<dbReference type="PANTHER" id="PTHR34039">
    <property type="entry name" value="UPF0102 PROTEIN YRAN"/>
    <property type="match status" value="1"/>
</dbReference>
<dbReference type="RefSeq" id="WP_216923841.1">
    <property type="nucleotide sequence ID" value="NZ_JAHOPC010000003.1"/>
</dbReference>
<accession>A0ABS6I2K9</accession>
<reference evidence="2 3" key="1">
    <citation type="submission" date="2021-06" db="EMBL/GenBank/DDBJ databases">
        <authorList>
            <person name="Jeong J.W."/>
        </authorList>
    </citation>
    <scope>NUCLEOTIDE SEQUENCE [LARGE SCALE GENOMIC DNA]</scope>
    <source>
        <strain evidence="2 3">MMS21-TAE1-1</strain>
    </source>
</reference>
<dbReference type="HAMAP" id="MF_00048">
    <property type="entry name" value="UPF0102"/>
    <property type="match status" value="1"/>
</dbReference>
<gene>
    <name evidence="2" type="ORF">KSW38_06725</name>
</gene>
<dbReference type="InterPro" id="IPR003509">
    <property type="entry name" value="UPF0102_YraN-like"/>
</dbReference>
<dbReference type="PANTHER" id="PTHR34039:SF1">
    <property type="entry name" value="UPF0102 PROTEIN YRAN"/>
    <property type="match status" value="1"/>
</dbReference>
<sequence length="121" mass="13496">MMLMRAKDILGRNGEALAAGFLEHQGMRIVDRNWRCADGEIDIVALEGDTLVVAEVKTRSSLDYGHPFEAVDSAKLARLHRLASSWCREHEVNARRKRIDVVSVIHDGIGDPQLEHLRGVG</sequence>
<dbReference type="EMBL" id="JAHOPC010000003">
    <property type="protein sequence ID" value="MBU8865981.1"/>
    <property type="molecule type" value="Genomic_DNA"/>
</dbReference>
<name>A0ABS6I2K9_9MICC</name>
<dbReference type="NCBIfam" id="NF009154">
    <property type="entry name" value="PRK12497.3-3"/>
    <property type="match status" value="1"/>
</dbReference>
<dbReference type="NCBIfam" id="NF009150">
    <property type="entry name" value="PRK12497.1-3"/>
    <property type="match status" value="1"/>
</dbReference>
<dbReference type="Pfam" id="PF02021">
    <property type="entry name" value="UPF0102"/>
    <property type="match status" value="1"/>
</dbReference>
<dbReference type="CDD" id="cd20736">
    <property type="entry name" value="PoNe_Nuclease"/>
    <property type="match status" value="1"/>
</dbReference>
<proteinExistence type="inferred from homology"/>
<evidence type="ECO:0000313" key="3">
    <source>
        <dbReference type="Proteomes" id="UP000824166"/>
    </source>
</evidence>
<comment type="similarity">
    <text evidence="1">Belongs to the UPF0102 family.</text>
</comment>
<organism evidence="2 3">
    <name type="scientific">Paenarthrobacter aromaticivorans</name>
    <dbReference type="NCBI Taxonomy" id="2849150"/>
    <lineage>
        <taxon>Bacteria</taxon>
        <taxon>Bacillati</taxon>
        <taxon>Actinomycetota</taxon>
        <taxon>Actinomycetes</taxon>
        <taxon>Micrococcales</taxon>
        <taxon>Micrococcaceae</taxon>
        <taxon>Paenarthrobacter</taxon>
    </lineage>
</organism>
<protein>
    <recommendedName>
        <fullName evidence="1">UPF0102 protein KSW38_06725</fullName>
    </recommendedName>
</protein>
<evidence type="ECO:0000256" key="1">
    <source>
        <dbReference type="HAMAP-Rule" id="MF_00048"/>
    </source>
</evidence>
<evidence type="ECO:0000313" key="2">
    <source>
        <dbReference type="EMBL" id="MBU8865981.1"/>
    </source>
</evidence>
<keyword evidence="3" id="KW-1185">Reference proteome</keyword>
<dbReference type="Proteomes" id="UP000824166">
    <property type="component" value="Unassembled WGS sequence"/>
</dbReference>